<feature type="transmembrane region" description="Helical" evidence="1">
    <location>
        <begin position="6"/>
        <end position="26"/>
    </location>
</feature>
<accession>A0A344QVQ1</accession>
<accession>A0A454E5D7</accession>
<organism evidence="2">
    <name type="scientific">Salmonella enterica subsp. salamae</name>
    <dbReference type="NCBI Taxonomy" id="59202"/>
    <lineage>
        <taxon>Bacteria</taxon>
        <taxon>Pseudomonadati</taxon>
        <taxon>Pseudomonadota</taxon>
        <taxon>Gammaproteobacteria</taxon>
        <taxon>Enterobacterales</taxon>
        <taxon>Enterobacteriaceae</taxon>
        <taxon>Salmonella</taxon>
    </lineage>
</organism>
<comment type="caution">
    <text evidence="2">The sequence shown here is derived from an EMBL/GenBank/DDBJ whole genome shotgun (WGS) entry which is preliminary data.</text>
</comment>
<keyword evidence="1" id="KW-0812">Transmembrane</keyword>
<name>A0A344QVQ1_SALER</name>
<dbReference type="EMBL" id="AAIIOQ010000047">
    <property type="protein sequence ID" value="ECE6362677.1"/>
    <property type="molecule type" value="Genomic_DNA"/>
</dbReference>
<keyword evidence="1" id="KW-0472">Membrane</keyword>
<gene>
    <name evidence="3" type="ORF">DN310_24525</name>
    <name evidence="2" type="ORF">DPA05_24135</name>
</gene>
<dbReference type="EMBL" id="AAIVAV010000048">
    <property type="protein sequence ID" value="ECI4012373.1"/>
    <property type="molecule type" value="Genomic_DNA"/>
</dbReference>
<evidence type="ECO:0000313" key="3">
    <source>
        <dbReference type="EMBL" id="ECI4012373.1"/>
    </source>
</evidence>
<dbReference type="Proteomes" id="UP000839852">
    <property type="component" value="Unassembled WGS sequence"/>
</dbReference>
<evidence type="ECO:0000313" key="2">
    <source>
        <dbReference type="EMBL" id="ECE6362677.1"/>
    </source>
</evidence>
<reference evidence="2" key="1">
    <citation type="submission" date="2018-06" db="EMBL/GenBank/DDBJ databases">
        <authorList>
            <person name="Ashton P.M."/>
            <person name="Dallman T."/>
            <person name="Nair S."/>
            <person name="De Pinna E."/>
            <person name="Peters T."/>
            <person name="Grant K."/>
        </authorList>
    </citation>
    <scope>NUCLEOTIDE SEQUENCE [LARGE SCALE GENOMIC DNA]</scope>
    <source>
        <strain evidence="3">275803</strain>
        <strain evidence="2">319688</strain>
    </source>
</reference>
<protein>
    <submittedName>
        <fullName evidence="2">Uncharacterized protein</fullName>
    </submittedName>
</protein>
<dbReference type="AlphaFoldDB" id="A0A344QVQ1"/>
<keyword evidence="1" id="KW-1133">Transmembrane helix</keyword>
<evidence type="ECO:0000256" key="1">
    <source>
        <dbReference type="SAM" id="Phobius"/>
    </source>
</evidence>
<sequence>MGLNTYFSSILIRLFFAVYWLLHRLVGTALIVKVRLPPQCHVLVMLFLATDRYNSSCKYRQLTDE</sequence>
<proteinExistence type="predicted"/>
<dbReference type="Proteomes" id="UP000839598">
    <property type="component" value="Unassembled WGS sequence"/>
</dbReference>